<evidence type="ECO:0000313" key="3">
    <source>
        <dbReference type="Proteomes" id="UP000320762"/>
    </source>
</evidence>
<gene>
    <name evidence="2" type="ORF">BD626DRAFT_471820</name>
</gene>
<organism evidence="2 3">
    <name type="scientific">Schizophyllum amplum</name>
    <dbReference type="NCBI Taxonomy" id="97359"/>
    <lineage>
        <taxon>Eukaryota</taxon>
        <taxon>Fungi</taxon>
        <taxon>Dikarya</taxon>
        <taxon>Basidiomycota</taxon>
        <taxon>Agaricomycotina</taxon>
        <taxon>Agaricomycetes</taxon>
        <taxon>Agaricomycetidae</taxon>
        <taxon>Agaricales</taxon>
        <taxon>Schizophyllaceae</taxon>
        <taxon>Schizophyllum</taxon>
    </lineage>
</organism>
<feature type="compositionally biased region" description="Basic residues" evidence="1">
    <location>
        <begin position="1"/>
        <end position="22"/>
    </location>
</feature>
<dbReference type="OrthoDB" id="2950445at2759"/>
<feature type="region of interest" description="Disordered" evidence="1">
    <location>
        <begin position="1"/>
        <end position="36"/>
    </location>
</feature>
<dbReference type="AlphaFoldDB" id="A0A550CVG0"/>
<protein>
    <submittedName>
        <fullName evidence="2">Uncharacterized protein</fullName>
    </submittedName>
</protein>
<dbReference type="Proteomes" id="UP000320762">
    <property type="component" value="Unassembled WGS sequence"/>
</dbReference>
<reference evidence="2 3" key="1">
    <citation type="journal article" date="2019" name="New Phytol.">
        <title>Comparative genomics reveals unique wood-decay strategies and fruiting body development in the Schizophyllaceae.</title>
        <authorList>
            <person name="Almasi E."/>
            <person name="Sahu N."/>
            <person name="Krizsan K."/>
            <person name="Balint B."/>
            <person name="Kovacs G.M."/>
            <person name="Kiss B."/>
            <person name="Cseklye J."/>
            <person name="Drula E."/>
            <person name="Henrissat B."/>
            <person name="Nagy I."/>
            <person name="Chovatia M."/>
            <person name="Adam C."/>
            <person name="LaButti K."/>
            <person name="Lipzen A."/>
            <person name="Riley R."/>
            <person name="Grigoriev I.V."/>
            <person name="Nagy L.G."/>
        </authorList>
    </citation>
    <scope>NUCLEOTIDE SEQUENCE [LARGE SCALE GENOMIC DNA]</scope>
    <source>
        <strain evidence="2 3">NL-1724</strain>
    </source>
</reference>
<keyword evidence="3" id="KW-1185">Reference proteome</keyword>
<name>A0A550CVG0_9AGAR</name>
<sequence length="275" mass="30889">MANQAHKRRRNRALRVHSRKTRRPDDPPSTSSMQRELEERWLEVSRRAQAAMSGTLSPDEAPVNVSSIYSFLPEHLSVPAGTPWAGPGSLTEPGVHPFGSLMSEDMVNLILEQEYGTVEKGMEAVKTMYANMDVIGNEPPPGDDTVQRVDIPCIPFYMRFWMGLMDRSRTICFHIMDATTDEPGRASPDLKMFNREAGVGERYRLYPTEHYMNPGVQYPVENYRVHDGDVLEFVVGGERVKTVRLPSRACDGAPVLGYPGPPAQEARPLEVLFTK</sequence>
<comment type="caution">
    <text evidence="2">The sequence shown here is derived from an EMBL/GenBank/DDBJ whole genome shotgun (WGS) entry which is preliminary data.</text>
</comment>
<evidence type="ECO:0000313" key="2">
    <source>
        <dbReference type="EMBL" id="TRM68782.1"/>
    </source>
</evidence>
<evidence type="ECO:0000256" key="1">
    <source>
        <dbReference type="SAM" id="MobiDB-lite"/>
    </source>
</evidence>
<accession>A0A550CVG0</accession>
<dbReference type="EMBL" id="VDMD01000001">
    <property type="protein sequence ID" value="TRM68782.1"/>
    <property type="molecule type" value="Genomic_DNA"/>
</dbReference>
<proteinExistence type="predicted"/>